<name>A0A502GAF2_9PROT</name>
<dbReference type="GO" id="GO:0000976">
    <property type="term" value="F:transcription cis-regulatory region binding"/>
    <property type="evidence" value="ECO:0007669"/>
    <property type="project" value="TreeGrafter"/>
</dbReference>
<dbReference type="Proteomes" id="UP000317078">
    <property type="component" value="Unassembled WGS sequence"/>
</dbReference>
<feature type="domain" description="Transcriptional regulator LacI/GalR-like sensor" evidence="4">
    <location>
        <begin position="1"/>
        <end position="84"/>
    </location>
</feature>
<dbReference type="PANTHER" id="PTHR30146">
    <property type="entry name" value="LACI-RELATED TRANSCRIPTIONAL REPRESSOR"/>
    <property type="match status" value="1"/>
</dbReference>
<organism evidence="5 6">
    <name type="scientific">Muricoccus nepalensis</name>
    <dbReference type="NCBI Taxonomy" id="1854500"/>
    <lineage>
        <taxon>Bacteria</taxon>
        <taxon>Pseudomonadati</taxon>
        <taxon>Pseudomonadota</taxon>
        <taxon>Alphaproteobacteria</taxon>
        <taxon>Acetobacterales</taxon>
        <taxon>Roseomonadaceae</taxon>
        <taxon>Muricoccus</taxon>
    </lineage>
</organism>
<protein>
    <recommendedName>
        <fullName evidence="4">Transcriptional regulator LacI/GalR-like sensor domain-containing protein</fullName>
    </recommendedName>
</protein>
<dbReference type="PANTHER" id="PTHR30146:SF33">
    <property type="entry name" value="TRANSCRIPTIONAL REGULATOR"/>
    <property type="match status" value="1"/>
</dbReference>
<sequence>MALGAIFECQRRGIEVPVELAVVDFDDPGFSASCVPLLTTIRPPGETIGREVGRLFQERLTERGPTAYSRTVDVGFQPAQRRST</sequence>
<proteinExistence type="predicted"/>
<evidence type="ECO:0000313" key="5">
    <source>
        <dbReference type="EMBL" id="TPG58622.1"/>
    </source>
</evidence>
<dbReference type="AlphaFoldDB" id="A0A502GAF2"/>
<evidence type="ECO:0000313" key="6">
    <source>
        <dbReference type="Proteomes" id="UP000317078"/>
    </source>
</evidence>
<evidence type="ECO:0000256" key="3">
    <source>
        <dbReference type="ARBA" id="ARBA00023163"/>
    </source>
</evidence>
<dbReference type="OrthoDB" id="7170131at2"/>
<gene>
    <name evidence="5" type="ORF">EAH89_08430</name>
</gene>
<dbReference type="EMBL" id="RCZP01000005">
    <property type="protein sequence ID" value="TPG58622.1"/>
    <property type="molecule type" value="Genomic_DNA"/>
</dbReference>
<evidence type="ECO:0000256" key="1">
    <source>
        <dbReference type="ARBA" id="ARBA00023015"/>
    </source>
</evidence>
<keyword evidence="1" id="KW-0805">Transcription regulation</keyword>
<evidence type="ECO:0000259" key="4">
    <source>
        <dbReference type="Pfam" id="PF13377"/>
    </source>
</evidence>
<dbReference type="Pfam" id="PF13377">
    <property type="entry name" value="Peripla_BP_3"/>
    <property type="match status" value="1"/>
</dbReference>
<dbReference type="SUPFAM" id="SSF53822">
    <property type="entry name" value="Periplasmic binding protein-like I"/>
    <property type="match status" value="1"/>
</dbReference>
<dbReference type="InterPro" id="IPR028082">
    <property type="entry name" value="Peripla_BP_I"/>
</dbReference>
<keyword evidence="3" id="KW-0804">Transcription</keyword>
<accession>A0A502GAF2</accession>
<keyword evidence="2" id="KW-0238">DNA-binding</keyword>
<dbReference type="GO" id="GO:0003700">
    <property type="term" value="F:DNA-binding transcription factor activity"/>
    <property type="evidence" value="ECO:0007669"/>
    <property type="project" value="TreeGrafter"/>
</dbReference>
<comment type="caution">
    <text evidence="5">The sequence shown here is derived from an EMBL/GenBank/DDBJ whole genome shotgun (WGS) entry which is preliminary data.</text>
</comment>
<evidence type="ECO:0000256" key="2">
    <source>
        <dbReference type="ARBA" id="ARBA00023125"/>
    </source>
</evidence>
<reference evidence="5 6" key="1">
    <citation type="journal article" date="2019" name="Environ. Microbiol.">
        <title>Species interactions and distinct microbial communities in high Arctic permafrost affected cryosols are associated with the CH4 and CO2 gas fluxes.</title>
        <authorList>
            <person name="Altshuler I."/>
            <person name="Hamel J."/>
            <person name="Turney S."/>
            <person name="Magnuson E."/>
            <person name="Levesque R."/>
            <person name="Greer C."/>
            <person name="Whyte L.G."/>
        </authorList>
    </citation>
    <scope>NUCLEOTIDE SEQUENCE [LARGE SCALE GENOMIC DNA]</scope>
    <source>
        <strain evidence="5 6">S9.3B</strain>
    </source>
</reference>
<keyword evidence="6" id="KW-1185">Reference proteome</keyword>
<dbReference type="Gene3D" id="3.40.50.2300">
    <property type="match status" value="2"/>
</dbReference>
<dbReference type="InterPro" id="IPR046335">
    <property type="entry name" value="LacI/GalR-like_sensor"/>
</dbReference>